<protein>
    <submittedName>
        <fullName evidence="2">Uncharacterized protein</fullName>
    </submittedName>
</protein>
<dbReference type="EMBL" id="CADEAL010001850">
    <property type="protein sequence ID" value="CAB1436065.1"/>
    <property type="molecule type" value="Genomic_DNA"/>
</dbReference>
<comment type="caution">
    <text evidence="2">The sequence shown here is derived from an EMBL/GenBank/DDBJ whole genome shotgun (WGS) entry which is preliminary data.</text>
</comment>
<evidence type="ECO:0000313" key="3">
    <source>
        <dbReference type="Proteomes" id="UP001153269"/>
    </source>
</evidence>
<evidence type="ECO:0000313" key="2">
    <source>
        <dbReference type="EMBL" id="CAB1436065.1"/>
    </source>
</evidence>
<reference evidence="2" key="1">
    <citation type="submission" date="2020-03" db="EMBL/GenBank/DDBJ databases">
        <authorList>
            <person name="Weist P."/>
        </authorList>
    </citation>
    <scope>NUCLEOTIDE SEQUENCE</scope>
</reference>
<accession>A0A9N7UQL8</accession>
<dbReference type="Proteomes" id="UP001153269">
    <property type="component" value="Unassembled WGS sequence"/>
</dbReference>
<proteinExistence type="predicted"/>
<feature type="region of interest" description="Disordered" evidence="1">
    <location>
        <begin position="75"/>
        <end position="139"/>
    </location>
</feature>
<sequence>MESFNPGFCPRRREQISAQVALSRKHDEVTQQQQLMMMRGIMMKTLQMKSNTEIKQQKGLDGARCSEITGSKGLAGAEGCGSDTADNMDSPQTQEVRSRSDRGSEREDASETTFHLSDGGQWERRRKLGDPHLLQTGRLPRGGQRIRKRIITQEPSRLNGVRLSLYTTASRQSFIPTRDPNTQRLLNSYTDYRGSGSEGGSWRTGLRAAACGTLRQSPAIIKGSQWLREEQSANGFLLRRPGLINNSNTSDLTESCSRVGVGWSTLMHLKQEVDPTPRRTQEIMLEDDILQHSSLQLSLFVASCFGLLHHPQLGARDVWVVIVIVSERRISRWVARA</sequence>
<feature type="compositionally biased region" description="Polar residues" evidence="1">
    <location>
        <begin position="84"/>
        <end position="94"/>
    </location>
</feature>
<feature type="compositionally biased region" description="Basic and acidic residues" evidence="1">
    <location>
        <begin position="96"/>
        <end position="109"/>
    </location>
</feature>
<evidence type="ECO:0000256" key="1">
    <source>
        <dbReference type="SAM" id="MobiDB-lite"/>
    </source>
</evidence>
<keyword evidence="3" id="KW-1185">Reference proteome</keyword>
<gene>
    <name evidence="2" type="ORF">PLEPLA_LOCUS24080</name>
</gene>
<organism evidence="2 3">
    <name type="scientific">Pleuronectes platessa</name>
    <name type="common">European plaice</name>
    <dbReference type="NCBI Taxonomy" id="8262"/>
    <lineage>
        <taxon>Eukaryota</taxon>
        <taxon>Metazoa</taxon>
        <taxon>Chordata</taxon>
        <taxon>Craniata</taxon>
        <taxon>Vertebrata</taxon>
        <taxon>Euteleostomi</taxon>
        <taxon>Actinopterygii</taxon>
        <taxon>Neopterygii</taxon>
        <taxon>Teleostei</taxon>
        <taxon>Neoteleostei</taxon>
        <taxon>Acanthomorphata</taxon>
        <taxon>Carangaria</taxon>
        <taxon>Pleuronectiformes</taxon>
        <taxon>Pleuronectoidei</taxon>
        <taxon>Pleuronectidae</taxon>
        <taxon>Pleuronectes</taxon>
    </lineage>
</organism>
<dbReference type="AlphaFoldDB" id="A0A9N7UQL8"/>
<name>A0A9N7UQL8_PLEPL</name>